<organism evidence="9 10">
    <name type="scientific">Artemia franciscana</name>
    <name type="common">Brine shrimp</name>
    <name type="synonym">Artemia sanfranciscana</name>
    <dbReference type="NCBI Taxonomy" id="6661"/>
    <lineage>
        <taxon>Eukaryota</taxon>
        <taxon>Metazoa</taxon>
        <taxon>Ecdysozoa</taxon>
        <taxon>Arthropoda</taxon>
        <taxon>Crustacea</taxon>
        <taxon>Branchiopoda</taxon>
        <taxon>Anostraca</taxon>
        <taxon>Artemiidae</taxon>
        <taxon>Artemia</taxon>
    </lineage>
</organism>
<dbReference type="PROSITE" id="PS50071">
    <property type="entry name" value="HOMEOBOX_2"/>
    <property type="match status" value="1"/>
</dbReference>
<comment type="subcellular location">
    <subcellularLocation>
        <location evidence="1 5 6">Nucleus</location>
    </subcellularLocation>
</comment>
<dbReference type="GO" id="GO:0005634">
    <property type="term" value="C:nucleus"/>
    <property type="evidence" value="ECO:0007669"/>
    <property type="project" value="UniProtKB-SubCell"/>
</dbReference>
<feature type="compositionally biased region" description="Polar residues" evidence="7">
    <location>
        <begin position="220"/>
        <end position="229"/>
    </location>
</feature>
<evidence type="ECO:0000256" key="3">
    <source>
        <dbReference type="ARBA" id="ARBA00023155"/>
    </source>
</evidence>
<proteinExistence type="predicted"/>
<keyword evidence="10" id="KW-1185">Reference proteome</keyword>
<evidence type="ECO:0000256" key="7">
    <source>
        <dbReference type="SAM" id="MobiDB-lite"/>
    </source>
</evidence>
<evidence type="ECO:0000259" key="8">
    <source>
        <dbReference type="PROSITE" id="PS50071"/>
    </source>
</evidence>
<gene>
    <name evidence="9" type="ORF">QYM36_006448</name>
</gene>
<dbReference type="Proteomes" id="UP001187531">
    <property type="component" value="Unassembled WGS sequence"/>
</dbReference>
<accession>A0AA88L3N6</accession>
<dbReference type="GO" id="GO:0000977">
    <property type="term" value="F:RNA polymerase II transcription regulatory region sequence-specific DNA binding"/>
    <property type="evidence" value="ECO:0007669"/>
    <property type="project" value="TreeGrafter"/>
</dbReference>
<dbReference type="CDD" id="cd00086">
    <property type="entry name" value="homeodomain"/>
    <property type="match status" value="1"/>
</dbReference>
<dbReference type="SMART" id="SM00389">
    <property type="entry name" value="HOX"/>
    <property type="match status" value="1"/>
</dbReference>
<name>A0AA88L3N6_ARTSF</name>
<feature type="compositionally biased region" description="Polar residues" evidence="7">
    <location>
        <begin position="271"/>
        <end position="298"/>
    </location>
</feature>
<comment type="caution">
    <text evidence="9">The sequence shown here is derived from an EMBL/GenBank/DDBJ whole genome shotgun (WGS) entry which is preliminary data.</text>
</comment>
<reference evidence="9" key="1">
    <citation type="submission" date="2023-07" db="EMBL/GenBank/DDBJ databases">
        <title>Chromosome-level genome assembly of Artemia franciscana.</title>
        <authorList>
            <person name="Jo E."/>
        </authorList>
    </citation>
    <scope>NUCLEOTIDE SEQUENCE</scope>
    <source>
        <tissue evidence="9">Whole body</tissue>
    </source>
</reference>
<dbReference type="FunFam" id="1.10.10.60:FF:000182">
    <property type="entry name" value="Paired like homeobox 2B"/>
    <property type="match status" value="1"/>
</dbReference>
<dbReference type="GO" id="GO:0000981">
    <property type="term" value="F:DNA-binding transcription factor activity, RNA polymerase II-specific"/>
    <property type="evidence" value="ECO:0007669"/>
    <property type="project" value="InterPro"/>
</dbReference>
<sequence length="347" mass="37305">MDYSTYMAHHSGVSSGATTSSASLTTNAAGFESSCSISGLDVQMPCSYTDLASCGQVSQYRGCYTPMQSRAYISSGQCGPLGVQRSSTNHGIQAAADLVGRNGIFGASAMHGGISYHKMFQATTDMAAMHSMSSLSSAVMHGHSPLSLGTMGEKRKQRRIRTTFTSAQLKELERAFQETHYPDIYTREEIAMKIDLTEARVQVWFQNRRAKFRKQERLNQQKTNGITNNNSTPSGSNRSLSPSSTSENGDVPSPGGSPPKIEIKDSKVKQAVSSSESKSQTGSPSQPNRWQSGSSLSAPENKHVPNPLAQAGGYNTSFATSSYPLIGMHPQSFLMAGVGDQKVQSLY</sequence>
<evidence type="ECO:0000256" key="4">
    <source>
        <dbReference type="ARBA" id="ARBA00023242"/>
    </source>
</evidence>
<feature type="DNA-binding region" description="Homeobox" evidence="5">
    <location>
        <begin position="157"/>
        <end position="216"/>
    </location>
</feature>
<feature type="compositionally biased region" description="Low complexity" evidence="7">
    <location>
        <begin position="230"/>
        <end position="246"/>
    </location>
</feature>
<feature type="domain" description="Homeobox" evidence="8">
    <location>
        <begin position="155"/>
        <end position="215"/>
    </location>
</feature>
<dbReference type="PANTHER" id="PTHR24329">
    <property type="entry name" value="HOMEOBOX PROTEIN ARISTALESS"/>
    <property type="match status" value="1"/>
</dbReference>
<evidence type="ECO:0000313" key="10">
    <source>
        <dbReference type="Proteomes" id="UP001187531"/>
    </source>
</evidence>
<dbReference type="InterPro" id="IPR009057">
    <property type="entry name" value="Homeodomain-like_sf"/>
</dbReference>
<dbReference type="Pfam" id="PF00046">
    <property type="entry name" value="Homeodomain"/>
    <property type="match status" value="1"/>
</dbReference>
<dbReference type="InterPro" id="IPR001356">
    <property type="entry name" value="HD"/>
</dbReference>
<dbReference type="EMBL" id="JAVRJZ010000010">
    <property type="protein sequence ID" value="KAK2717673.1"/>
    <property type="molecule type" value="Genomic_DNA"/>
</dbReference>
<keyword evidence="2 5" id="KW-0238">DNA-binding</keyword>
<protein>
    <recommendedName>
        <fullName evidence="8">Homeobox domain-containing protein</fullName>
    </recommendedName>
</protein>
<dbReference type="SUPFAM" id="SSF46689">
    <property type="entry name" value="Homeodomain-like"/>
    <property type="match status" value="1"/>
</dbReference>
<dbReference type="PROSITE" id="PS00027">
    <property type="entry name" value="HOMEOBOX_1"/>
    <property type="match status" value="1"/>
</dbReference>
<feature type="compositionally biased region" description="Polar residues" evidence="7">
    <location>
        <begin position="313"/>
        <end position="322"/>
    </location>
</feature>
<evidence type="ECO:0000256" key="2">
    <source>
        <dbReference type="ARBA" id="ARBA00023125"/>
    </source>
</evidence>
<dbReference type="InterPro" id="IPR017970">
    <property type="entry name" value="Homeobox_CS"/>
</dbReference>
<dbReference type="PANTHER" id="PTHR24329:SF543">
    <property type="entry name" value="FI01017P-RELATED"/>
    <property type="match status" value="1"/>
</dbReference>
<evidence type="ECO:0000256" key="6">
    <source>
        <dbReference type="RuleBase" id="RU000682"/>
    </source>
</evidence>
<keyword evidence="3 5" id="KW-0371">Homeobox</keyword>
<evidence type="ECO:0000313" key="9">
    <source>
        <dbReference type="EMBL" id="KAK2717673.1"/>
    </source>
</evidence>
<dbReference type="Gene3D" id="1.10.10.60">
    <property type="entry name" value="Homeodomain-like"/>
    <property type="match status" value="1"/>
</dbReference>
<dbReference type="AlphaFoldDB" id="A0AA88L3N6"/>
<feature type="region of interest" description="Disordered" evidence="7">
    <location>
        <begin position="214"/>
        <end position="322"/>
    </location>
</feature>
<evidence type="ECO:0000256" key="1">
    <source>
        <dbReference type="ARBA" id="ARBA00004123"/>
    </source>
</evidence>
<keyword evidence="4 5" id="KW-0539">Nucleus</keyword>
<evidence type="ECO:0000256" key="5">
    <source>
        <dbReference type="PROSITE-ProRule" id="PRU00108"/>
    </source>
</evidence>
<dbReference type="InterPro" id="IPR050649">
    <property type="entry name" value="Paired_Homeobox_TFs"/>
</dbReference>